<dbReference type="GO" id="GO:0004867">
    <property type="term" value="F:serine-type endopeptidase inhibitor activity"/>
    <property type="evidence" value="ECO:0007669"/>
    <property type="project" value="UniProtKB-KW"/>
</dbReference>
<evidence type="ECO:0000256" key="3">
    <source>
        <dbReference type="ARBA" id="ARBA00022900"/>
    </source>
</evidence>
<dbReference type="Pfam" id="PF00280">
    <property type="entry name" value="potato_inhibit"/>
    <property type="match status" value="1"/>
</dbReference>
<evidence type="ECO:0000313" key="4">
    <source>
        <dbReference type="EMBL" id="KAK9931033.1"/>
    </source>
</evidence>
<gene>
    <name evidence="4" type="ORF">M0R45_018329</name>
</gene>
<dbReference type="AlphaFoldDB" id="A0AAW1X4R2"/>
<reference evidence="4 5" key="1">
    <citation type="journal article" date="2023" name="G3 (Bethesda)">
        <title>A chromosome-length genome assembly and annotation of blackberry (Rubus argutus, cv. 'Hillquist').</title>
        <authorList>
            <person name="Bruna T."/>
            <person name="Aryal R."/>
            <person name="Dudchenko O."/>
            <person name="Sargent D.J."/>
            <person name="Mead D."/>
            <person name="Buti M."/>
            <person name="Cavallini A."/>
            <person name="Hytonen T."/>
            <person name="Andres J."/>
            <person name="Pham M."/>
            <person name="Weisz D."/>
            <person name="Mascagni F."/>
            <person name="Usai G."/>
            <person name="Natali L."/>
            <person name="Bassil N."/>
            <person name="Fernandez G.E."/>
            <person name="Lomsadze A."/>
            <person name="Armour M."/>
            <person name="Olukolu B."/>
            <person name="Poorten T."/>
            <person name="Britton C."/>
            <person name="Davik J."/>
            <person name="Ashrafi H."/>
            <person name="Aiden E.L."/>
            <person name="Borodovsky M."/>
            <person name="Worthington M."/>
        </authorList>
    </citation>
    <scope>NUCLEOTIDE SEQUENCE [LARGE SCALE GENOMIC DNA]</scope>
    <source>
        <strain evidence="4">PI 553951</strain>
    </source>
</reference>
<comment type="caution">
    <text evidence="4">The sequence shown here is derived from an EMBL/GenBank/DDBJ whole genome shotgun (WGS) entry which is preliminary data.</text>
</comment>
<dbReference type="InterPro" id="IPR036354">
    <property type="entry name" value="Prot_inh_pot1_sf"/>
</dbReference>
<evidence type="ECO:0000256" key="2">
    <source>
        <dbReference type="ARBA" id="ARBA00022690"/>
    </source>
</evidence>
<dbReference type="GO" id="GO:0009611">
    <property type="term" value="P:response to wounding"/>
    <property type="evidence" value="ECO:0007669"/>
    <property type="project" value="InterPro"/>
</dbReference>
<dbReference type="SUPFAM" id="SSF54654">
    <property type="entry name" value="CI-2 family of serine protease inhibitors"/>
    <property type="match status" value="1"/>
</dbReference>
<comment type="similarity">
    <text evidence="1">Belongs to the protease inhibitor I13 (potato type I serine protease inhibitor) family.</text>
</comment>
<dbReference type="Gene3D" id="3.30.10.10">
    <property type="entry name" value="Trypsin Inhibitor V, subunit A"/>
    <property type="match status" value="1"/>
</dbReference>
<dbReference type="PROSITE" id="PS00285">
    <property type="entry name" value="POTATO_INHIBITOR"/>
    <property type="match status" value="1"/>
</dbReference>
<accession>A0AAW1X4R2</accession>
<dbReference type="InterPro" id="IPR000864">
    <property type="entry name" value="Prot_inh_pot1"/>
</dbReference>
<keyword evidence="3" id="KW-0722">Serine protease inhibitor</keyword>
<evidence type="ECO:0000256" key="1">
    <source>
        <dbReference type="ARBA" id="ARBA00008210"/>
    </source>
</evidence>
<evidence type="ECO:0000313" key="5">
    <source>
        <dbReference type="Proteomes" id="UP001457282"/>
    </source>
</evidence>
<sequence>MNCGSEMGSDCVELRRSGVCQKLRGGPDSIGPGNSSALAGKDPWPELVGAKGMAAEAKIESEHDFVEAVIVEEGSFVTHEKAVNHEKLES</sequence>
<keyword evidence="2" id="KW-0646">Protease inhibitor</keyword>
<keyword evidence="5" id="KW-1185">Reference proteome</keyword>
<dbReference type="Proteomes" id="UP001457282">
    <property type="component" value="Unassembled WGS sequence"/>
</dbReference>
<proteinExistence type="inferred from homology"/>
<protein>
    <submittedName>
        <fullName evidence="4">Uncharacterized protein</fullName>
    </submittedName>
</protein>
<name>A0AAW1X4R2_RUBAR</name>
<dbReference type="EMBL" id="JBEDUW010000004">
    <property type="protein sequence ID" value="KAK9931033.1"/>
    <property type="molecule type" value="Genomic_DNA"/>
</dbReference>
<organism evidence="4 5">
    <name type="scientific">Rubus argutus</name>
    <name type="common">Southern blackberry</name>
    <dbReference type="NCBI Taxonomy" id="59490"/>
    <lineage>
        <taxon>Eukaryota</taxon>
        <taxon>Viridiplantae</taxon>
        <taxon>Streptophyta</taxon>
        <taxon>Embryophyta</taxon>
        <taxon>Tracheophyta</taxon>
        <taxon>Spermatophyta</taxon>
        <taxon>Magnoliopsida</taxon>
        <taxon>eudicotyledons</taxon>
        <taxon>Gunneridae</taxon>
        <taxon>Pentapetalae</taxon>
        <taxon>rosids</taxon>
        <taxon>fabids</taxon>
        <taxon>Rosales</taxon>
        <taxon>Rosaceae</taxon>
        <taxon>Rosoideae</taxon>
        <taxon>Rosoideae incertae sedis</taxon>
        <taxon>Rubus</taxon>
    </lineage>
</organism>